<proteinExistence type="predicted"/>
<protein>
    <submittedName>
        <fullName evidence="1">Uncharacterized protein</fullName>
    </submittedName>
</protein>
<dbReference type="AlphaFoldDB" id="A0A0V0SNC1"/>
<sequence>MFFRFSLRSVPFDYSITMQKCKNLNFYAIFCMLTKRCFTNESTAKLTDDKSKYLPFLRNGVVDLLCSGEQREIVKEKKK</sequence>
<dbReference type="EMBL" id="JYDL01000001">
    <property type="protein sequence ID" value="KRX28177.1"/>
    <property type="molecule type" value="Genomic_DNA"/>
</dbReference>
<organism evidence="1 2">
    <name type="scientific">Trichinella nelsoni</name>
    <dbReference type="NCBI Taxonomy" id="6336"/>
    <lineage>
        <taxon>Eukaryota</taxon>
        <taxon>Metazoa</taxon>
        <taxon>Ecdysozoa</taxon>
        <taxon>Nematoda</taxon>
        <taxon>Enoplea</taxon>
        <taxon>Dorylaimia</taxon>
        <taxon>Trichinellida</taxon>
        <taxon>Trichinellidae</taxon>
        <taxon>Trichinella</taxon>
    </lineage>
</organism>
<accession>A0A0V0SNC1</accession>
<evidence type="ECO:0000313" key="2">
    <source>
        <dbReference type="Proteomes" id="UP000054630"/>
    </source>
</evidence>
<comment type="caution">
    <text evidence="1">The sequence shown here is derived from an EMBL/GenBank/DDBJ whole genome shotgun (WGS) entry which is preliminary data.</text>
</comment>
<reference evidence="1 2" key="1">
    <citation type="submission" date="2015-01" db="EMBL/GenBank/DDBJ databases">
        <title>Evolution of Trichinella species and genotypes.</title>
        <authorList>
            <person name="Korhonen P.K."/>
            <person name="Edoardo P."/>
            <person name="Giuseppe L.R."/>
            <person name="Gasser R.B."/>
        </authorList>
    </citation>
    <scope>NUCLEOTIDE SEQUENCE [LARGE SCALE GENOMIC DNA]</scope>
    <source>
        <strain evidence="1">ISS37</strain>
    </source>
</reference>
<keyword evidence="2" id="KW-1185">Reference proteome</keyword>
<evidence type="ECO:0000313" key="1">
    <source>
        <dbReference type="EMBL" id="KRX28177.1"/>
    </source>
</evidence>
<gene>
    <name evidence="1" type="ORF">T07_2528</name>
</gene>
<dbReference type="Proteomes" id="UP000054630">
    <property type="component" value="Unassembled WGS sequence"/>
</dbReference>
<name>A0A0V0SNC1_9BILA</name>